<dbReference type="PROSITE" id="PS50977">
    <property type="entry name" value="HTH_TETR_2"/>
    <property type="match status" value="1"/>
</dbReference>
<evidence type="ECO:0000256" key="1">
    <source>
        <dbReference type="ARBA" id="ARBA00022491"/>
    </source>
</evidence>
<keyword evidence="4" id="KW-0804">Transcription</keyword>
<dbReference type="GO" id="GO:0003700">
    <property type="term" value="F:DNA-binding transcription factor activity"/>
    <property type="evidence" value="ECO:0007669"/>
    <property type="project" value="TreeGrafter"/>
</dbReference>
<keyword evidence="3 5" id="KW-0238">DNA-binding</keyword>
<dbReference type="PANTHER" id="PTHR30055">
    <property type="entry name" value="HTH-TYPE TRANSCRIPTIONAL REGULATOR RUTR"/>
    <property type="match status" value="1"/>
</dbReference>
<evidence type="ECO:0000256" key="4">
    <source>
        <dbReference type="ARBA" id="ARBA00023163"/>
    </source>
</evidence>
<evidence type="ECO:0000256" key="3">
    <source>
        <dbReference type="ARBA" id="ARBA00023125"/>
    </source>
</evidence>
<keyword evidence="1" id="KW-0678">Repressor</keyword>
<evidence type="ECO:0000259" key="6">
    <source>
        <dbReference type="PROSITE" id="PS50977"/>
    </source>
</evidence>
<organism evidence="7 8">
    <name type="scientific">Nocardiopsis gilva YIM 90087</name>
    <dbReference type="NCBI Taxonomy" id="1235441"/>
    <lineage>
        <taxon>Bacteria</taxon>
        <taxon>Bacillati</taxon>
        <taxon>Actinomycetota</taxon>
        <taxon>Actinomycetes</taxon>
        <taxon>Streptosporangiales</taxon>
        <taxon>Nocardiopsidaceae</taxon>
        <taxon>Nocardiopsis</taxon>
    </lineage>
</organism>
<keyword evidence="8" id="KW-1185">Reference proteome</keyword>
<dbReference type="Proteomes" id="UP000215005">
    <property type="component" value="Chromosome"/>
</dbReference>
<dbReference type="GO" id="GO:0000976">
    <property type="term" value="F:transcription cis-regulatory region binding"/>
    <property type="evidence" value="ECO:0007669"/>
    <property type="project" value="TreeGrafter"/>
</dbReference>
<dbReference type="EMBL" id="CP022753">
    <property type="protein sequence ID" value="ASU83632.1"/>
    <property type="molecule type" value="Genomic_DNA"/>
</dbReference>
<dbReference type="Gene3D" id="1.10.357.10">
    <property type="entry name" value="Tetracycline Repressor, domain 2"/>
    <property type="match status" value="1"/>
</dbReference>
<dbReference type="InterPro" id="IPR009057">
    <property type="entry name" value="Homeodomain-like_sf"/>
</dbReference>
<feature type="domain" description="HTH tetR-type" evidence="6">
    <location>
        <begin position="10"/>
        <end position="70"/>
    </location>
</feature>
<sequence>MPKGPTKRRPRTLAKLLDAALEVFADRSFYGASIEEICDRAGYTRGAFYSNFTSKEELFLALFDRHSQQTLEGLAEAVTRAENAADPVMELAEWAGAQAPAERRWQLVSTEFSLLAARAPETAARLAQYEAEVRAGIVRLLELLFRHMGIQPQVDLELVARLAIAVREGGILQSLVEPDALPAGELERQFFPLLLRAVAAQQE</sequence>
<dbReference type="SUPFAM" id="SSF48498">
    <property type="entry name" value="Tetracyclin repressor-like, C-terminal domain"/>
    <property type="match status" value="1"/>
</dbReference>
<dbReference type="InterPro" id="IPR001647">
    <property type="entry name" value="HTH_TetR"/>
</dbReference>
<dbReference type="SUPFAM" id="SSF46689">
    <property type="entry name" value="Homeodomain-like"/>
    <property type="match status" value="1"/>
</dbReference>
<dbReference type="KEGG" id="ngv:CDO52_13280"/>
<dbReference type="InterPro" id="IPR036271">
    <property type="entry name" value="Tet_transcr_reg_TetR-rel_C_sf"/>
</dbReference>
<keyword evidence="2" id="KW-0805">Transcription regulation</keyword>
<dbReference type="Gene3D" id="1.10.10.60">
    <property type="entry name" value="Homeodomain-like"/>
    <property type="match status" value="1"/>
</dbReference>
<dbReference type="OrthoDB" id="70491at2"/>
<protein>
    <submittedName>
        <fullName evidence="7">TetR family transcriptional regulator</fullName>
    </submittedName>
</protein>
<evidence type="ECO:0000256" key="5">
    <source>
        <dbReference type="PROSITE-ProRule" id="PRU00335"/>
    </source>
</evidence>
<evidence type="ECO:0000313" key="7">
    <source>
        <dbReference type="EMBL" id="ASU83632.1"/>
    </source>
</evidence>
<proteinExistence type="predicted"/>
<dbReference type="Pfam" id="PF00440">
    <property type="entry name" value="TetR_N"/>
    <property type="match status" value="1"/>
</dbReference>
<name>A0A223S6A5_9ACTN</name>
<accession>A0A223S6A5</accession>
<dbReference type="InterPro" id="IPR039538">
    <property type="entry name" value="BetI_C"/>
</dbReference>
<dbReference type="AlphaFoldDB" id="A0A223S6A5"/>
<dbReference type="InterPro" id="IPR050109">
    <property type="entry name" value="HTH-type_TetR-like_transc_reg"/>
</dbReference>
<evidence type="ECO:0000313" key="8">
    <source>
        <dbReference type="Proteomes" id="UP000215005"/>
    </source>
</evidence>
<reference evidence="7 8" key="1">
    <citation type="submission" date="2017-08" db="EMBL/GenBank/DDBJ databases">
        <title>The complete genome sequence of Nocardiopsis gilva YIM 90087.</title>
        <authorList>
            <person name="Yin M."/>
            <person name="Tang S."/>
        </authorList>
    </citation>
    <scope>NUCLEOTIDE SEQUENCE [LARGE SCALE GENOMIC DNA]</scope>
    <source>
        <strain evidence="7 8">YIM 90087</strain>
    </source>
</reference>
<feature type="DNA-binding region" description="H-T-H motif" evidence="5">
    <location>
        <begin position="33"/>
        <end position="52"/>
    </location>
</feature>
<gene>
    <name evidence="7" type="ORF">CDO52_13280</name>
</gene>
<dbReference type="Pfam" id="PF13977">
    <property type="entry name" value="TetR_C_6"/>
    <property type="match status" value="1"/>
</dbReference>
<dbReference type="PANTHER" id="PTHR30055:SF241">
    <property type="entry name" value="TRANSCRIPTIONAL REGULATORY PROTEIN"/>
    <property type="match status" value="1"/>
</dbReference>
<dbReference type="PRINTS" id="PR00455">
    <property type="entry name" value="HTHTETR"/>
</dbReference>
<dbReference type="RefSeq" id="WP_017616746.1">
    <property type="nucleotide sequence ID" value="NZ_ANBG01000022.1"/>
</dbReference>
<evidence type="ECO:0000256" key="2">
    <source>
        <dbReference type="ARBA" id="ARBA00023015"/>
    </source>
</evidence>